<dbReference type="EMBL" id="FOOG01000001">
    <property type="protein sequence ID" value="SFF53976.1"/>
    <property type="molecule type" value="Genomic_DNA"/>
</dbReference>
<evidence type="ECO:0000313" key="1">
    <source>
        <dbReference type="EMBL" id="SFF53976.1"/>
    </source>
</evidence>
<proteinExistence type="predicted"/>
<protein>
    <submittedName>
        <fullName evidence="1">Uncharacterized protein</fullName>
    </submittedName>
</protein>
<organism evidence="1 2">
    <name type="scientific">Halobacillus alkaliphilus</name>
    <dbReference type="NCBI Taxonomy" id="396056"/>
    <lineage>
        <taxon>Bacteria</taxon>
        <taxon>Bacillati</taxon>
        <taxon>Bacillota</taxon>
        <taxon>Bacilli</taxon>
        <taxon>Bacillales</taxon>
        <taxon>Bacillaceae</taxon>
        <taxon>Halobacillus</taxon>
    </lineage>
</organism>
<keyword evidence="2" id="KW-1185">Reference proteome</keyword>
<accession>A0A1I2JMG5</accession>
<sequence>MHPILKWTLFVSSILYGAFKFRYRLLDIVTKIPLLRRGMVKTSMSVPWVRRKLLAQMFQRPDSKLP</sequence>
<dbReference type="Proteomes" id="UP000198897">
    <property type="component" value="Unassembled WGS sequence"/>
</dbReference>
<dbReference type="AlphaFoldDB" id="A0A1I2JMG5"/>
<evidence type="ECO:0000313" key="2">
    <source>
        <dbReference type="Proteomes" id="UP000198897"/>
    </source>
</evidence>
<gene>
    <name evidence="1" type="ORF">SAMN05216353_101157</name>
</gene>
<reference evidence="2" key="1">
    <citation type="submission" date="2016-10" db="EMBL/GenBank/DDBJ databases">
        <authorList>
            <person name="Varghese N."/>
            <person name="Submissions S."/>
        </authorList>
    </citation>
    <scope>NUCLEOTIDE SEQUENCE [LARGE SCALE GENOMIC DNA]</scope>
    <source>
        <strain evidence="2">FP5</strain>
    </source>
</reference>
<name>A0A1I2JMG5_9BACI</name>